<keyword evidence="1" id="KW-0732">Signal</keyword>
<sequence>MKSSIYSLILIMLLGHCSNPSVSLDMFINNFYESNLPNTLGIQSEDEIKPYLSKSLRVLFDQARKQQENFTQEHPDLKPALVDTLLFRSMPFSETSKVIIEEIKKIDNIIYRVTVSFNSILTNKRCTDKLFIQRNDTSYEIMDIELGCYNSYKLSTLLSKFIKDNQK</sequence>
<name>A0ABT5UHC0_9GAMM</name>
<evidence type="ECO:0000256" key="1">
    <source>
        <dbReference type="SAM" id="SignalP"/>
    </source>
</evidence>
<dbReference type="EMBL" id="JAPMOU010000084">
    <property type="protein sequence ID" value="MDE1465771.1"/>
    <property type="molecule type" value="Genomic_DNA"/>
</dbReference>
<organism evidence="2 3">
    <name type="scientific">Spartinivicinus poritis</name>
    <dbReference type="NCBI Taxonomy" id="2994640"/>
    <lineage>
        <taxon>Bacteria</taxon>
        <taxon>Pseudomonadati</taxon>
        <taxon>Pseudomonadota</taxon>
        <taxon>Gammaproteobacteria</taxon>
        <taxon>Oceanospirillales</taxon>
        <taxon>Zooshikellaceae</taxon>
        <taxon>Spartinivicinus</taxon>
    </lineage>
</organism>
<keyword evidence="3" id="KW-1185">Reference proteome</keyword>
<accession>A0ABT5UHC0</accession>
<proteinExistence type="predicted"/>
<feature type="chain" id="PRO_5046902044" evidence="1">
    <location>
        <begin position="24"/>
        <end position="167"/>
    </location>
</feature>
<gene>
    <name evidence="2" type="ORF">ORQ98_27785</name>
</gene>
<feature type="signal peptide" evidence="1">
    <location>
        <begin position="1"/>
        <end position="23"/>
    </location>
</feature>
<comment type="caution">
    <text evidence="2">The sequence shown here is derived from an EMBL/GenBank/DDBJ whole genome shotgun (WGS) entry which is preliminary data.</text>
</comment>
<evidence type="ECO:0000313" key="3">
    <source>
        <dbReference type="Proteomes" id="UP001528823"/>
    </source>
</evidence>
<dbReference type="Proteomes" id="UP001528823">
    <property type="component" value="Unassembled WGS sequence"/>
</dbReference>
<reference evidence="2 3" key="1">
    <citation type="submission" date="2022-11" db="EMBL/GenBank/DDBJ databases">
        <title>Spartinivicinus poritis sp. nov., isolated from scleractinian coral Porites lutea.</title>
        <authorList>
            <person name="Zhang G."/>
            <person name="Cai L."/>
            <person name="Wei Q."/>
        </authorList>
    </citation>
    <scope>NUCLEOTIDE SEQUENCE [LARGE SCALE GENOMIC DNA]</scope>
    <source>
        <strain evidence="2 3">A2-2</strain>
    </source>
</reference>
<dbReference type="RefSeq" id="WP_274692075.1">
    <property type="nucleotide sequence ID" value="NZ_JAPMOU010000084.1"/>
</dbReference>
<protein>
    <submittedName>
        <fullName evidence="2">Uncharacterized protein</fullName>
    </submittedName>
</protein>
<evidence type="ECO:0000313" key="2">
    <source>
        <dbReference type="EMBL" id="MDE1465771.1"/>
    </source>
</evidence>